<dbReference type="EMBL" id="ML978123">
    <property type="protein sequence ID" value="KAF2102098.1"/>
    <property type="molecule type" value="Genomic_DNA"/>
</dbReference>
<organism evidence="5 6">
    <name type="scientific">Rhizodiscina lignyota</name>
    <dbReference type="NCBI Taxonomy" id="1504668"/>
    <lineage>
        <taxon>Eukaryota</taxon>
        <taxon>Fungi</taxon>
        <taxon>Dikarya</taxon>
        <taxon>Ascomycota</taxon>
        <taxon>Pezizomycotina</taxon>
        <taxon>Dothideomycetes</taxon>
        <taxon>Pleosporomycetidae</taxon>
        <taxon>Aulographales</taxon>
        <taxon>Rhizodiscinaceae</taxon>
        <taxon>Rhizodiscina</taxon>
    </lineage>
</organism>
<sequence length="392" mass="41944">MKALLLDATQRTGVVKSLPCPVPAPNELLIQVKAIALNPVDALYAAEPLGKTGRVLGSDFSGIVVSLGSSVPESSHLVAGSRVAGFLQGASSIDDHPGAFAEFLVCPWDLVWRIGDLPFELAATVSLCALTAAQALFLRFRLPAPFTWCNSDVPDTKDEPRTQDHGPISIFINGASTSVALFASQLAQHTPCPVRLFGSASRKHFSMLSSAPYNYAHLVDYRSPGWPQQVLALTENRGINLAYDCISEGDTVLKTSMTLKKMVGVHGDRTAKLAVVRSREGGAWSTPMKELGVEPSYGAVWEGLGEEVIYAGMTLAPNAVSRAFTAAFYAWLSEGKELVPNPVRIMPGGLANVAEDGFVLLGSGGMNDRQAPAKDQEYMRPVSGEKLVYIIQ</sequence>
<keyword evidence="3" id="KW-0560">Oxidoreductase</keyword>
<accession>A0A9P4IMS1</accession>
<dbReference type="PANTHER" id="PTHR45348">
    <property type="entry name" value="HYPOTHETICAL OXIDOREDUCTASE (EUROFUNG)"/>
    <property type="match status" value="1"/>
</dbReference>
<dbReference type="SUPFAM" id="SSF50129">
    <property type="entry name" value="GroES-like"/>
    <property type="match status" value="1"/>
</dbReference>
<dbReference type="OrthoDB" id="9992527at2759"/>
<name>A0A9P4IMS1_9PEZI</name>
<proteinExistence type="inferred from homology"/>
<dbReference type="InterPro" id="IPR036291">
    <property type="entry name" value="NAD(P)-bd_dom_sf"/>
</dbReference>
<dbReference type="PANTHER" id="PTHR45348:SF7">
    <property type="entry name" value="ZINC BINDING OXIDOREDUCTASE, PUTATIVE-RELATED"/>
    <property type="match status" value="1"/>
</dbReference>
<evidence type="ECO:0000256" key="2">
    <source>
        <dbReference type="ARBA" id="ARBA00011245"/>
    </source>
</evidence>
<keyword evidence="6" id="KW-1185">Reference proteome</keyword>
<dbReference type="CDD" id="cd08249">
    <property type="entry name" value="enoyl_reductase_like"/>
    <property type="match status" value="1"/>
</dbReference>
<feature type="domain" description="Enoyl reductase (ER)" evidence="4">
    <location>
        <begin position="4"/>
        <end position="366"/>
    </location>
</feature>
<dbReference type="Gene3D" id="3.90.180.10">
    <property type="entry name" value="Medium-chain alcohol dehydrogenases, catalytic domain"/>
    <property type="match status" value="1"/>
</dbReference>
<comment type="caution">
    <text evidence="5">The sequence shown here is derived from an EMBL/GenBank/DDBJ whole genome shotgun (WGS) entry which is preliminary data.</text>
</comment>
<dbReference type="SUPFAM" id="SSF51735">
    <property type="entry name" value="NAD(P)-binding Rossmann-fold domains"/>
    <property type="match status" value="1"/>
</dbReference>
<comment type="similarity">
    <text evidence="1">Belongs to the zinc-containing alcohol dehydrogenase family.</text>
</comment>
<dbReference type="Gene3D" id="3.40.50.720">
    <property type="entry name" value="NAD(P)-binding Rossmann-like Domain"/>
    <property type="match status" value="1"/>
</dbReference>
<dbReference type="Pfam" id="PF08240">
    <property type="entry name" value="ADH_N"/>
    <property type="match status" value="1"/>
</dbReference>
<dbReference type="InterPro" id="IPR011032">
    <property type="entry name" value="GroES-like_sf"/>
</dbReference>
<evidence type="ECO:0000256" key="1">
    <source>
        <dbReference type="ARBA" id="ARBA00008072"/>
    </source>
</evidence>
<dbReference type="InterPro" id="IPR020843">
    <property type="entry name" value="ER"/>
</dbReference>
<dbReference type="GO" id="GO:0016651">
    <property type="term" value="F:oxidoreductase activity, acting on NAD(P)H"/>
    <property type="evidence" value="ECO:0007669"/>
    <property type="project" value="InterPro"/>
</dbReference>
<comment type="subunit">
    <text evidence="2">Monomer.</text>
</comment>
<dbReference type="Proteomes" id="UP000799772">
    <property type="component" value="Unassembled WGS sequence"/>
</dbReference>
<gene>
    <name evidence="5" type="ORF">NA57DRAFT_64695</name>
</gene>
<evidence type="ECO:0000256" key="3">
    <source>
        <dbReference type="ARBA" id="ARBA00023002"/>
    </source>
</evidence>
<dbReference type="InterPro" id="IPR013154">
    <property type="entry name" value="ADH-like_N"/>
</dbReference>
<protein>
    <submittedName>
        <fullName evidence="5">GroES-like protein</fullName>
    </submittedName>
</protein>
<reference evidence="5" key="1">
    <citation type="journal article" date="2020" name="Stud. Mycol.">
        <title>101 Dothideomycetes genomes: a test case for predicting lifestyles and emergence of pathogens.</title>
        <authorList>
            <person name="Haridas S."/>
            <person name="Albert R."/>
            <person name="Binder M."/>
            <person name="Bloem J."/>
            <person name="Labutti K."/>
            <person name="Salamov A."/>
            <person name="Andreopoulos B."/>
            <person name="Baker S."/>
            <person name="Barry K."/>
            <person name="Bills G."/>
            <person name="Bluhm B."/>
            <person name="Cannon C."/>
            <person name="Castanera R."/>
            <person name="Culley D."/>
            <person name="Daum C."/>
            <person name="Ezra D."/>
            <person name="Gonzalez J."/>
            <person name="Henrissat B."/>
            <person name="Kuo A."/>
            <person name="Liang C."/>
            <person name="Lipzen A."/>
            <person name="Lutzoni F."/>
            <person name="Magnuson J."/>
            <person name="Mondo S."/>
            <person name="Nolan M."/>
            <person name="Ohm R."/>
            <person name="Pangilinan J."/>
            <person name="Park H.-J."/>
            <person name="Ramirez L."/>
            <person name="Alfaro M."/>
            <person name="Sun H."/>
            <person name="Tritt A."/>
            <person name="Yoshinaga Y."/>
            <person name="Zwiers L.-H."/>
            <person name="Turgeon B."/>
            <person name="Goodwin S."/>
            <person name="Spatafora J."/>
            <person name="Crous P."/>
            <person name="Grigoriev I."/>
        </authorList>
    </citation>
    <scope>NUCLEOTIDE SEQUENCE</scope>
    <source>
        <strain evidence="5">CBS 133067</strain>
    </source>
</reference>
<dbReference type="SMART" id="SM00829">
    <property type="entry name" value="PKS_ER"/>
    <property type="match status" value="1"/>
</dbReference>
<dbReference type="InterPro" id="IPR047122">
    <property type="entry name" value="Trans-enoyl_RdTase-like"/>
</dbReference>
<evidence type="ECO:0000259" key="4">
    <source>
        <dbReference type="SMART" id="SM00829"/>
    </source>
</evidence>
<dbReference type="AlphaFoldDB" id="A0A9P4IMS1"/>
<evidence type="ECO:0000313" key="5">
    <source>
        <dbReference type="EMBL" id="KAF2102098.1"/>
    </source>
</evidence>
<evidence type="ECO:0000313" key="6">
    <source>
        <dbReference type="Proteomes" id="UP000799772"/>
    </source>
</evidence>